<sequence>MFRRQAMLHVHVAAIGLMPILALAAPVAVSAQTQGLTLPAMPLSDALDRIQRQTGTQVNADPDAIRDLRSAPVDNARTAIAAVRQATRGMRLAIMESDGAISVVSEIVVVARRDEAETNVMVRGSTTSTRTGESLRDQPRSVQVISSKLLADQQAQSLPDALRNAGGVAVNTATVQGGVTYSVRGFSSGGSVNGLPTPSSSTFAAGSTQPIANIERLEVLKGPDAILLGGESLGGTVNIVTKKPSADERLYVSTETGSFGAGRITIDANRAITADGKLSGRVIAAAADADRNAGGYRGNEDYLFAPSIRFKNAHTDIIASITLGNQVFGMVPYTIFDANGVPLSVPRDKPIVGGRNQFAQIKSSIYDVQVKQEIAPWLTVAGHWQHQDSSLLIRQYSPFALWEPNRLVISRSGVNQHSVNNAIDGYARATFKTGPVEHKVVVGGMASDYDVVANQAIYPPSESGMFLYNFVTKQPTLGALASQYVFSNSVTGKQKSYYAQYVGKFWKLALMASVRRTNSDSTVVIPGRPTANYHSNGATTPSYGLVFNVTDDFSVYGALAYGFIPSFQTDRFLNLLPDNRTRNVEGGFKLDLFDKRVLINASYFNLRQSNLRVNDPVNRRFQIAIPGQVGKGIDVSVQGEPLKGWLISASLTRIDYSLLRPSLTTGTTVTMAPRDQFSLYTSYRHRIADDVSVGLGGGLYGRSSAVVDSFGRNSIPGNRQVDINAFMNLHKFDVNLGVRNLFDRVNYGITSTTSYVPLGEPRTWRLTVGYRFR</sequence>
<keyword evidence="4 14" id="KW-1134">Transmembrane beta strand</keyword>
<evidence type="ECO:0000256" key="9">
    <source>
        <dbReference type="ARBA" id="ARBA00023065"/>
    </source>
</evidence>
<reference evidence="19" key="1">
    <citation type="submission" date="2023-07" db="EMBL/GenBank/DDBJ databases">
        <title>Bacterial whole genome sequence for Sphingobium sp. HBC34.</title>
        <authorList>
            <person name="Le V."/>
            <person name="Ko S.-R."/>
            <person name="Ahn C.-Y."/>
            <person name="Oh H.-M."/>
        </authorList>
    </citation>
    <scope>NUCLEOTIDE SEQUENCE</scope>
    <source>
        <strain evidence="19">HBC34</strain>
    </source>
</reference>
<evidence type="ECO:0000256" key="13">
    <source>
        <dbReference type="ARBA" id="ARBA00023237"/>
    </source>
</evidence>
<dbReference type="InterPro" id="IPR012910">
    <property type="entry name" value="Plug_dom"/>
</dbReference>
<keyword evidence="12 19" id="KW-0675">Receptor</keyword>
<gene>
    <name evidence="19" type="ORF">Q4610_18675</name>
</gene>
<dbReference type="CDD" id="cd01347">
    <property type="entry name" value="ligand_gated_channel"/>
    <property type="match status" value="1"/>
</dbReference>
<evidence type="ECO:0000256" key="8">
    <source>
        <dbReference type="ARBA" id="ARBA00023004"/>
    </source>
</evidence>
<comment type="subcellular location">
    <subcellularLocation>
        <location evidence="1 14">Cell outer membrane</location>
        <topology evidence="1 14">Multi-pass membrane protein</topology>
    </subcellularLocation>
</comment>
<keyword evidence="11 14" id="KW-0472">Membrane</keyword>
<keyword evidence="9" id="KW-0406">Ion transport</keyword>
<organism evidence="19 20">
    <name type="scientific">Sphingobium cyanobacteriorum</name>
    <dbReference type="NCBI Taxonomy" id="3063954"/>
    <lineage>
        <taxon>Bacteria</taxon>
        <taxon>Pseudomonadati</taxon>
        <taxon>Pseudomonadota</taxon>
        <taxon>Alphaproteobacteria</taxon>
        <taxon>Sphingomonadales</taxon>
        <taxon>Sphingomonadaceae</taxon>
        <taxon>Sphingobium</taxon>
    </lineage>
</organism>
<dbReference type="Proteomes" id="UP001176471">
    <property type="component" value="Unassembled WGS sequence"/>
</dbReference>
<dbReference type="InterPro" id="IPR036942">
    <property type="entry name" value="Beta-barrel_TonB_sf"/>
</dbReference>
<evidence type="ECO:0000256" key="14">
    <source>
        <dbReference type="PROSITE-ProRule" id="PRU01360"/>
    </source>
</evidence>
<evidence type="ECO:0000256" key="5">
    <source>
        <dbReference type="ARBA" id="ARBA00022496"/>
    </source>
</evidence>
<evidence type="ECO:0000313" key="19">
    <source>
        <dbReference type="EMBL" id="MDO7837073.1"/>
    </source>
</evidence>
<evidence type="ECO:0000256" key="2">
    <source>
        <dbReference type="ARBA" id="ARBA00009810"/>
    </source>
</evidence>
<dbReference type="InterPro" id="IPR000531">
    <property type="entry name" value="Beta-barrel_TonB"/>
</dbReference>
<dbReference type="PROSITE" id="PS52016">
    <property type="entry name" value="TONB_DEPENDENT_REC_3"/>
    <property type="match status" value="1"/>
</dbReference>
<keyword evidence="8" id="KW-0408">Iron</keyword>
<dbReference type="InterPro" id="IPR010105">
    <property type="entry name" value="TonB_sidphr_rcpt"/>
</dbReference>
<evidence type="ECO:0000256" key="3">
    <source>
        <dbReference type="ARBA" id="ARBA00022448"/>
    </source>
</evidence>
<dbReference type="NCBIfam" id="TIGR01783">
    <property type="entry name" value="TonB-siderophor"/>
    <property type="match status" value="1"/>
</dbReference>
<evidence type="ECO:0000256" key="16">
    <source>
        <dbReference type="SAM" id="SignalP"/>
    </source>
</evidence>
<keyword evidence="5" id="KW-0410">Iron transport</keyword>
<dbReference type="RefSeq" id="WP_304537380.1">
    <property type="nucleotide sequence ID" value="NZ_JAUQOM010000015.1"/>
</dbReference>
<feature type="domain" description="TonB-dependent receptor-like beta-barrel" evidence="17">
    <location>
        <begin position="423"/>
        <end position="741"/>
    </location>
</feature>
<feature type="signal peptide" evidence="16">
    <location>
        <begin position="1"/>
        <end position="24"/>
    </location>
</feature>
<evidence type="ECO:0000259" key="17">
    <source>
        <dbReference type="Pfam" id="PF00593"/>
    </source>
</evidence>
<keyword evidence="10 15" id="KW-0798">TonB box</keyword>
<name>A0ABT8ZR97_9SPHN</name>
<keyword evidence="20" id="KW-1185">Reference proteome</keyword>
<keyword evidence="3 14" id="KW-0813">Transport</keyword>
<evidence type="ECO:0000256" key="15">
    <source>
        <dbReference type="RuleBase" id="RU003357"/>
    </source>
</evidence>
<dbReference type="EMBL" id="JAUQOM010000015">
    <property type="protein sequence ID" value="MDO7837073.1"/>
    <property type="molecule type" value="Genomic_DNA"/>
</dbReference>
<dbReference type="InterPro" id="IPR039426">
    <property type="entry name" value="TonB-dep_rcpt-like"/>
</dbReference>
<feature type="chain" id="PRO_5046077366" evidence="16">
    <location>
        <begin position="25"/>
        <end position="773"/>
    </location>
</feature>
<dbReference type="PANTHER" id="PTHR32552">
    <property type="entry name" value="FERRICHROME IRON RECEPTOR-RELATED"/>
    <property type="match status" value="1"/>
</dbReference>
<dbReference type="PANTHER" id="PTHR32552:SF68">
    <property type="entry name" value="FERRICHROME OUTER MEMBRANE TRANSPORTER_PHAGE RECEPTOR"/>
    <property type="match status" value="1"/>
</dbReference>
<dbReference type="Pfam" id="PF07715">
    <property type="entry name" value="Plug"/>
    <property type="match status" value="1"/>
</dbReference>
<comment type="similarity">
    <text evidence="2 14 15">Belongs to the TonB-dependent receptor family.</text>
</comment>
<evidence type="ECO:0000256" key="7">
    <source>
        <dbReference type="ARBA" id="ARBA00022729"/>
    </source>
</evidence>
<evidence type="ECO:0000256" key="1">
    <source>
        <dbReference type="ARBA" id="ARBA00004571"/>
    </source>
</evidence>
<evidence type="ECO:0000256" key="11">
    <source>
        <dbReference type="ARBA" id="ARBA00023136"/>
    </source>
</evidence>
<evidence type="ECO:0000256" key="6">
    <source>
        <dbReference type="ARBA" id="ARBA00022692"/>
    </source>
</evidence>
<keyword evidence="13 14" id="KW-0998">Cell outer membrane</keyword>
<keyword evidence="6 14" id="KW-0812">Transmembrane</keyword>
<keyword evidence="7 16" id="KW-0732">Signal</keyword>
<evidence type="ECO:0000313" key="20">
    <source>
        <dbReference type="Proteomes" id="UP001176471"/>
    </source>
</evidence>
<evidence type="ECO:0000256" key="10">
    <source>
        <dbReference type="ARBA" id="ARBA00023077"/>
    </source>
</evidence>
<accession>A0ABT8ZR97</accession>
<evidence type="ECO:0000256" key="4">
    <source>
        <dbReference type="ARBA" id="ARBA00022452"/>
    </source>
</evidence>
<dbReference type="InterPro" id="IPR037066">
    <property type="entry name" value="Plug_dom_sf"/>
</dbReference>
<dbReference type="Gene3D" id="2.40.170.20">
    <property type="entry name" value="TonB-dependent receptor, beta-barrel domain"/>
    <property type="match status" value="1"/>
</dbReference>
<evidence type="ECO:0000259" key="18">
    <source>
        <dbReference type="Pfam" id="PF07715"/>
    </source>
</evidence>
<dbReference type="SUPFAM" id="SSF56935">
    <property type="entry name" value="Porins"/>
    <property type="match status" value="1"/>
</dbReference>
<dbReference type="Gene3D" id="3.55.50.30">
    <property type="match status" value="1"/>
</dbReference>
<comment type="caution">
    <text evidence="19">The sequence shown here is derived from an EMBL/GenBank/DDBJ whole genome shotgun (WGS) entry which is preliminary data.</text>
</comment>
<dbReference type="Pfam" id="PF00593">
    <property type="entry name" value="TonB_dep_Rec_b-barrel"/>
    <property type="match status" value="1"/>
</dbReference>
<proteinExistence type="inferred from homology"/>
<evidence type="ECO:0000256" key="12">
    <source>
        <dbReference type="ARBA" id="ARBA00023170"/>
    </source>
</evidence>
<dbReference type="Gene3D" id="2.170.130.10">
    <property type="entry name" value="TonB-dependent receptor, plug domain"/>
    <property type="match status" value="1"/>
</dbReference>
<feature type="domain" description="TonB-dependent receptor plug" evidence="18">
    <location>
        <begin position="135"/>
        <end position="236"/>
    </location>
</feature>
<protein>
    <submittedName>
        <fullName evidence="19">TonB-dependent siderophore receptor</fullName>
    </submittedName>
</protein>